<feature type="compositionally biased region" description="Polar residues" evidence="5">
    <location>
        <begin position="180"/>
        <end position="199"/>
    </location>
</feature>
<accession>A0A443NVY9</accession>
<feature type="domain" description="PHD-type" evidence="6">
    <location>
        <begin position="293"/>
        <end position="343"/>
    </location>
</feature>
<name>A0A443NVY9_9MAGN</name>
<dbReference type="Proteomes" id="UP000283530">
    <property type="component" value="Unassembled WGS sequence"/>
</dbReference>
<dbReference type="Gene3D" id="3.30.40.10">
    <property type="entry name" value="Zinc/RING finger domain, C3HC4 (zinc finger)"/>
    <property type="match status" value="1"/>
</dbReference>
<evidence type="ECO:0000256" key="2">
    <source>
        <dbReference type="ARBA" id="ARBA00022771"/>
    </source>
</evidence>
<evidence type="ECO:0000256" key="3">
    <source>
        <dbReference type="ARBA" id="ARBA00022833"/>
    </source>
</evidence>
<keyword evidence="1" id="KW-0479">Metal-binding</keyword>
<evidence type="ECO:0000256" key="5">
    <source>
        <dbReference type="SAM" id="MobiDB-lite"/>
    </source>
</evidence>
<reference evidence="8 9" key="1">
    <citation type="journal article" date="2019" name="Nat. Plants">
        <title>Stout camphor tree genome fills gaps in understanding of flowering plant genome evolution.</title>
        <authorList>
            <person name="Chaw S.M."/>
            <person name="Liu Y.C."/>
            <person name="Wu Y.W."/>
            <person name="Wang H.Y."/>
            <person name="Lin C.I."/>
            <person name="Wu C.S."/>
            <person name="Ke H.M."/>
            <person name="Chang L.Y."/>
            <person name="Hsu C.Y."/>
            <person name="Yang H.T."/>
            <person name="Sudianto E."/>
            <person name="Hsu M.H."/>
            <person name="Wu K.P."/>
            <person name="Wang L.N."/>
            <person name="Leebens-Mack J.H."/>
            <person name="Tsai I.J."/>
        </authorList>
    </citation>
    <scope>NUCLEOTIDE SEQUENCE [LARGE SCALE GENOMIC DNA]</scope>
    <source>
        <strain evidence="9">cv. Chaw 1501</strain>
        <tissue evidence="8">Young leaves</tissue>
    </source>
</reference>
<evidence type="ECO:0000256" key="4">
    <source>
        <dbReference type="PROSITE-ProRule" id="PRU00146"/>
    </source>
</evidence>
<organism evidence="8 9">
    <name type="scientific">Cinnamomum micranthum f. kanehirae</name>
    <dbReference type="NCBI Taxonomy" id="337451"/>
    <lineage>
        <taxon>Eukaryota</taxon>
        <taxon>Viridiplantae</taxon>
        <taxon>Streptophyta</taxon>
        <taxon>Embryophyta</taxon>
        <taxon>Tracheophyta</taxon>
        <taxon>Spermatophyta</taxon>
        <taxon>Magnoliopsida</taxon>
        <taxon>Magnoliidae</taxon>
        <taxon>Laurales</taxon>
        <taxon>Lauraceae</taxon>
        <taxon>Cinnamomum</taxon>
    </lineage>
</organism>
<dbReference type="InterPro" id="IPR013083">
    <property type="entry name" value="Znf_RING/FYVE/PHD"/>
</dbReference>
<proteinExistence type="predicted"/>
<feature type="region of interest" description="Disordered" evidence="5">
    <location>
        <begin position="180"/>
        <end position="237"/>
    </location>
</feature>
<keyword evidence="3" id="KW-0862">Zinc</keyword>
<dbReference type="AlphaFoldDB" id="A0A443NVY9"/>
<dbReference type="InterPro" id="IPR011124">
    <property type="entry name" value="Znf_CW"/>
</dbReference>
<dbReference type="PROSITE" id="PS51050">
    <property type="entry name" value="ZF_CW"/>
    <property type="match status" value="1"/>
</dbReference>
<protein>
    <submittedName>
        <fullName evidence="8">Zinc finger protein</fullName>
    </submittedName>
</protein>
<evidence type="ECO:0000313" key="9">
    <source>
        <dbReference type="Proteomes" id="UP000283530"/>
    </source>
</evidence>
<dbReference type="PROSITE" id="PS01359">
    <property type="entry name" value="ZF_PHD_1"/>
    <property type="match status" value="1"/>
</dbReference>
<evidence type="ECO:0000259" key="7">
    <source>
        <dbReference type="PROSITE" id="PS51050"/>
    </source>
</evidence>
<feature type="compositionally biased region" description="Polar residues" evidence="5">
    <location>
        <begin position="221"/>
        <end position="236"/>
    </location>
</feature>
<dbReference type="InterPro" id="IPR001965">
    <property type="entry name" value="Znf_PHD"/>
</dbReference>
<evidence type="ECO:0000313" key="8">
    <source>
        <dbReference type="EMBL" id="RWR82652.1"/>
    </source>
</evidence>
<dbReference type="InterPro" id="IPR011011">
    <property type="entry name" value="Znf_FYVE_PHD"/>
</dbReference>
<evidence type="ECO:0000256" key="1">
    <source>
        <dbReference type="ARBA" id="ARBA00022723"/>
    </source>
</evidence>
<sequence>MLIQSSLPNSIRAPLSFIADHGMENNSDLRSNWAHYSEIPHNSQKSDECHWVGCRKSTSIRKEEDDASTKRSVLHLMTDSKLSANEDMCACSTPGRSEYVYKRRKKNENNATIFSEQAAIDSTKGGGSLLSSISSEQLSLTDQKCDHLDTRNQRETEDARASVVPVSACGNDLCPQNPVVTHSRQINGPTSLNITSFDGLSNREDKGIAQPSTDTDRKQAQGHSTNANDSCSSSKSNVEHGSAFTKTEADDTAECSSSDIVVSEILRRSSENVAKRICDSTDIIGVDEDTSCSKSCKICGDLDNSLKMLICDLCEEAFHLSCCNPQVQQIPVDEWYCRSCVKKKPKPLLVIMSTPSKTLNIVSETSEYRKRALISEYGPILFMLKDTEPYTTGVRIGESFQANVPDWSGPISDDSNEFGEAFELDPVEYGSLNERDSNQSSRPSSIGNWLQCQEVIYESTDDDVGVSCGKWRRAPLFEVQTDDWDCSCAVVWDPIHADCAELPTPEVMKHLKYIELLRPRLAAKETKPTRT</sequence>
<dbReference type="InterPro" id="IPR019786">
    <property type="entry name" value="Zinc_finger_PHD-type_CS"/>
</dbReference>
<dbReference type="Gene3D" id="3.30.40.100">
    <property type="match status" value="1"/>
</dbReference>
<dbReference type="SMART" id="SM00249">
    <property type="entry name" value="PHD"/>
    <property type="match status" value="1"/>
</dbReference>
<dbReference type="Pfam" id="PF00628">
    <property type="entry name" value="PHD"/>
    <property type="match status" value="1"/>
</dbReference>
<keyword evidence="9" id="KW-1185">Reference proteome</keyword>
<dbReference type="GO" id="GO:0008270">
    <property type="term" value="F:zinc ion binding"/>
    <property type="evidence" value="ECO:0007669"/>
    <property type="project" value="UniProtKB-KW"/>
</dbReference>
<dbReference type="OrthoDB" id="787137at2759"/>
<comment type="caution">
    <text evidence="8">The sequence shown here is derived from an EMBL/GenBank/DDBJ whole genome shotgun (WGS) entry which is preliminary data.</text>
</comment>
<feature type="domain" description="CW-type" evidence="7">
    <location>
        <begin position="443"/>
        <end position="507"/>
    </location>
</feature>
<gene>
    <name evidence="8" type="ORF">CKAN_01138000</name>
</gene>
<dbReference type="InterPro" id="IPR019787">
    <property type="entry name" value="Znf_PHD-finger"/>
</dbReference>
<dbReference type="EMBL" id="QPKB01000004">
    <property type="protein sequence ID" value="RWR82652.1"/>
    <property type="molecule type" value="Genomic_DNA"/>
</dbReference>
<evidence type="ECO:0000259" key="6">
    <source>
        <dbReference type="PROSITE" id="PS50016"/>
    </source>
</evidence>
<keyword evidence="2 4" id="KW-0863">Zinc-finger</keyword>
<dbReference type="PROSITE" id="PS50016">
    <property type="entry name" value="ZF_PHD_2"/>
    <property type="match status" value="1"/>
</dbReference>
<dbReference type="SUPFAM" id="SSF57903">
    <property type="entry name" value="FYVE/PHD zinc finger"/>
    <property type="match status" value="1"/>
</dbReference>